<reference evidence="2" key="1">
    <citation type="submission" date="2014-09" db="EMBL/GenBank/DDBJ databases">
        <title>Draft genome sequence of an oleaginous Mucoromycotina fungus Mucor ambiguus NBRC6742.</title>
        <authorList>
            <person name="Takeda I."/>
            <person name="Yamane N."/>
            <person name="Morita T."/>
            <person name="Tamano K."/>
            <person name="Machida M."/>
            <person name="Baker S."/>
            <person name="Koike H."/>
        </authorList>
    </citation>
    <scope>NUCLEOTIDE SEQUENCE</scope>
    <source>
        <strain evidence="2">NBRC 6742</strain>
    </source>
</reference>
<accession>A0A0C9MHP5</accession>
<organism evidence="2">
    <name type="scientific">Mucor ambiguus</name>
    <dbReference type="NCBI Taxonomy" id="91626"/>
    <lineage>
        <taxon>Eukaryota</taxon>
        <taxon>Fungi</taxon>
        <taxon>Fungi incertae sedis</taxon>
        <taxon>Mucoromycota</taxon>
        <taxon>Mucoromycotina</taxon>
        <taxon>Mucoromycetes</taxon>
        <taxon>Mucorales</taxon>
        <taxon>Mucorineae</taxon>
        <taxon>Mucoraceae</taxon>
        <taxon>Mucor</taxon>
    </lineage>
</organism>
<dbReference type="STRING" id="91626.A0A0C9MHP5"/>
<evidence type="ECO:0000313" key="2">
    <source>
        <dbReference type="EMBL" id="GAN06829.1"/>
    </source>
</evidence>
<dbReference type="EMBL" id="DF836426">
    <property type="protein sequence ID" value="GAN06829.1"/>
    <property type="molecule type" value="Genomic_DNA"/>
</dbReference>
<keyword evidence="3" id="KW-1185">Reference proteome</keyword>
<dbReference type="Proteomes" id="UP000053815">
    <property type="component" value="Unassembled WGS sequence"/>
</dbReference>
<protein>
    <recommendedName>
        <fullName evidence="1">Helitron helicase-like domain-containing protein</fullName>
    </recommendedName>
</protein>
<gene>
    <name evidence="2" type="ORF">MAM1_0137d06319</name>
</gene>
<proteinExistence type="predicted"/>
<dbReference type="PANTHER" id="PTHR45786:SF74">
    <property type="entry name" value="ATP-DEPENDENT DNA HELICASE"/>
    <property type="match status" value="1"/>
</dbReference>
<dbReference type="PANTHER" id="PTHR45786">
    <property type="entry name" value="DNA BINDING PROTEIN-LIKE"/>
    <property type="match status" value="1"/>
</dbReference>
<sequence>MFPFGDPGWNVNIKSYDPNMMEVDEPIAVGQATKAEISIMQYYSSRLMLRPSVGIPANQQDSIHSFGKLFHEYVVDMYAKMEQQRLNFIRFNQKALRAEVYNGLSDVIYLDDNDMSAVGKRVILPSSSVGA</sequence>
<evidence type="ECO:0000313" key="3">
    <source>
        <dbReference type="Proteomes" id="UP000053815"/>
    </source>
</evidence>
<name>A0A0C9MHP5_9FUNG</name>
<dbReference type="AlphaFoldDB" id="A0A0C9MHP5"/>
<evidence type="ECO:0000259" key="1">
    <source>
        <dbReference type="Pfam" id="PF14214"/>
    </source>
</evidence>
<dbReference type="OrthoDB" id="2272314at2759"/>
<dbReference type="Pfam" id="PF14214">
    <property type="entry name" value="Helitron_like_N"/>
    <property type="match status" value="1"/>
</dbReference>
<dbReference type="InterPro" id="IPR025476">
    <property type="entry name" value="Helitron_helicase-like"/>
</dbReference>
<feature type="domain" description="Helitron helicase-like" evidence="1">
    <location>
        <begin position="56"/>
        <end position="130"/>
    </location>
</feature>